<evidence type="ECO:0000313" key="1">
    <source>
        <dbReference type="EMBL" id="GLI92067.1"/>
    </source>
</evidence>
<dbReference type="RefSeq" id="WP_349775542.1">
    <property type="nucleotide sequence ID" value="NZ_BSEC01000001.1"/>
</dbReference>
<sequence length="64" mass="6623">MSCVVSTAPVETGEFAHEGVDAPRGFGDLAHGEMRLGGRGAGPQKQREMGQIAALEDGVENIGQ</sequence>
<accession>A0A9W6GS28</accession>
<dbReference type="Proteomes" id="UP001144323">
    <property type="component" value="Unassembled WGS sequence"/>
</dbReference>
<reference evidence="1" key="1">
    <citation type="journal article" date="2023" name="Int. J. Syst. Evol. Microbiol.">
        <title>Methylocystis iwaonis sp. nov., a type II methane-oxidizing bacterium from surface soil of a rice paddy field in Japan, and emended description of the genus Methylocystis (ex Whittenbury et al. 1970) Bowman et al. 1993.</title>
        <authorList>
            <person name="Kaise H."/>
            <person name="Sawadogo J.B."/>
            <person name="Alam M.S."/>
            <person name="Ueno C."/>
            <person name="Dianou D."/>
            <person name="Shinjo R."/>
            <person name="Asakawa S."/>
        </authorList>
    </citation>
    <scope>NUCLEOTIDE SEQUENCE</scope>
    <source>
        <strain evidence="1">LMG27198</strain>
    </source>
</reference>
<evidence type="ECO:0000313" key="2">
    <source>
        <dbReference type="Proteomes" id="UP001144323"/>
    </source>
</evidence>
<dbReference type="EMBL" id="BSEC01000001">
    <property type="protein sequence ID" value="GLI92067.1"/>
    <property type="molecule type" value="Genomic_DNA"/>
</dbReference>
<keyword evidence="2" id="KW-1185">Reference proteome</keyword>
<proteinExistence type="predicted"/>
<dbReference type="AlphaFoldDB" id="A0A9W6GS28"/>
<organism evidence="1 2">
    <name type="scientific">Methylocystis echinoides</name>
    <dbReference type="NCBI Taxonomy" id="29468"/>
    <lineage>
        <taxon>Bacteria</taxon>
        <taxon>Pseudomonadati</taxon>
        <taxon>Pseudomonadota</taxon>
        <taxon>Alphaproteobacteria</taxon>
        <taxon>Hyphomicrobiales</taxon>
        <taxon>Methylocystaceae</taxon>
        <taxon>Methylocystis</taxon>
    </lineage>
</organism>
<protein>
    <submittedName>
        <fullName evidence="1">Uncharacterized protein</fullName>
    </submittedName>
</protein>
<gene>
    <name evidence="1" type="ORF">LMG27198_10590</name>
</gene>
<comment type="caution">
    <text evidence="1">The sequence shown here is derived from an EMBL/GenBank/DDBJ whole genome shotgun (WGS) entry which is preliminary data.</text>
</comment>
<name>A0A9W6GS28_9HYPH</name>